<keyword evidence="11" id="KW-0547">Nucleotide-binding</keyword>
<comment type="similarity">
    <text evidence="3">Belongs to the RibF family.</text>
</comment>
<dbReference type="Pfam" id="PF01687">
    <property type="entry name" value="Flavokinase"/>
    <property type="match status" value="1"/>
</dbReference>
<dbReference type="EC" id="2.7.1.26" evidence="4"/>
<keyword evidence="12 19" id="KW-0418">Kinase</keyword>
<dbReference type="SMART" id="SM00904">
    <property type="entry name" value="Flavokinase"/>
    <property type="match status" value="1"/>
</dbReference>
<keyword evidence="13" id="KW-0274">FAD</keyword>
<evidence type="ECO:0000256" key="14">
    <source>
        <dbReference type="ARBA" id="ARBA00022840"/>
    </source>
</evidence>
<evidence type="ECO:0000313" key="20">
    <source>
        <dbReference type="Proteomes" id="UP000649604"/>
    </source>
</evidence>
<dbReference type="InterPro" id="IPR023465">
    <property type="entry name" value="Riboflavin_kinase_dom_sf"/>
</dbReference>
<evidence type="ECO:0000256" key="6">
    <source>
        <dbReference type="ARBA" id="ARBA00018483"/>
    </source>
</evidence>
<evidence type="ECO:0000256" key="2">
    <source>
        <dbReference type="ARBA" id="ARBA00005201"/>
    </source>
</evidence>
<dbReference type="Gene3D" id="3.40.50.620">
    <property type="entry name" value="HUPs"/>
    <property type="match status" value="1"/>
</dbReference>
<comment type="catalytic activity">
    <reaction evidence="16">
        <text>riboflavin + ATP = FMN + ADP + H(+)</text>
        <dbReference type="Rhea" id="RHEA:14357"/>
        <dbReference type="ChEBI" id="CHEBI:15378"/>
        <dbReference type="ChEBI" id="CHEBI:30616"/>
        <dbReference type="ChEBI" id="CHEBI:57986"/>
        <dbReference type="ChEBI" id="CHEBI:58210"/>
        <dbReference type="ChEBI" id="CHEBI:456216"/>
        <dbReference type="EC" id="2.7.1.26"/>
    </reaction>
</comment>
<evidence type="ECO:0000256" key="9">
    <source>
        <dbReference type="ARBA" id="ARBA00022679"/>
    </source>
</evidence>
<evidence type="ECO:0000256" key="4">
    <source>
        <dbReference type="ARBA" id="ARBA00012105"/>
    </source>
</evidence>
<keyword evidence="14" id="KW-0067">ATP-binding</keyword>
<dbReference type="PIRSF" id="PIRSF004491">
    <property type="entry name" value="FAD_Synth"/>
    <property type="match status" value="1"/>
</dbReference>
<comment type="caution">
    <text evidence="19">The sequence shown here is derived from an EMBL/GenBank/DDBJ whole genome shotgun (WGS) entry which is preliminary data.</text>
</comment>
<evidence type="ECO:0000256" key="3">
    <source>
        <dbReference type="ARBA" id="ARBA00010214"/>
    </source>
</evidence>
<proteinExistence type="inferred from homology"/>
<dbReference type="GO" id="GO:0005524">
    <property type="term" value="F:ATP binding"/>
    <property type="evidence" value="ECO:0007669"/>
    <property type="project" value="UniProtKB-KW"/>
</dbReference>
<evidence type="ECO:0000256" key="8">
    <source>
        <dbReference type="ARBA" id="ARBA00022643"/>
    </source>
</evidence>
<evidence type="ECO:0000256" key="13">
    <source>
        <dbReference type="ARBA" id="ARBA00022827"/>
    </source>
</evidence>
<name>A0A9D5JXY4_9BACT</name>
<dbReference type="Proteomes" id="UP000649604">
    <property type="component" value="Unassembled WGS sequence"/>
</dbReference>
<feature type="non-terminal residue" evidence="19">
    <location>
        <position position="276"/>
    </location>
</feature>
<reference evidence="19" key="1">
    <citation type="submission" date="2019-11" db="EMBL/GenBank/DDBJ databases">
        <title>Microbial mats filling the niche in hypersaline microbial mats.</title>
        <authorList>
            <person name="Wong H.L."/>
            <person name="Macleod F.I."/>
            <person name="White R.A. III"/>
            <person name="Burns B.P."/>
        </authorList>
    </citation>
    <scope>NUCLEOTIDE SEQUENCE</scope>
    <source>
        <strain evidence="19">Rbin_158</strain>
    </source>
</reference>
<dbReference type="Pfam" id="PF06574">
    <property type="entry name" value="FAD_syn"/>
    <property type="match status" value="1"/>
</dbReference>
<evidence type="ECO:0000256" key="11">
    <source>
        <dbReference type="ARBA" id="ARBA00022741"/>
    </source>
</evidence>
<dbReference type="InterPro" id="IPR014729">
    <property type="entry name" value="Rossmann-like_a/b/a_fold"/>
</dbReference>
<dbReference type="CDD" id="cd02064">
    <property type="entry name" value="FAD_synthetase_N"/>
    <property type="match status" value="1"/>
</dbReference>
<keyword evidence="10 19" id="KW-0548">Nucleotidyltransferase</keyword>
<keyword evidence="8" id="KW-0288">FMN</keyword>
<protein>
    <recommendedName>
        <fullName evidence="6">Bifunctional riboflavin kinase/FMN adenylyltransferase</fullName>
        <ecNumber evidence="4">2.7.1.26</ecNumber>
        <ecNumber evidence="5">2.7.7.2</ecNumber>
    </recommendedName>
</protein>
<dbReference type="EC" id="2.7.7.2" evidence="5"/>
<comment type="catalytic activity">
    <reaction evidence="17">
        <text>FMN + ATP + H(+) = FAD + diphosphate</text>
        <dbReference type="Rhea" id="RHEA:17237"/>
        <dbReference type="ChEBI" id="CHEBI:15378"/>
        <dbReference type="ChEBI" id="CHEBI:30616"/>
        <dbReference type="ChEBI" id="CHEBI:33019"/>
        <dbReference type="ChEBI" id="CHEBI:57692"/>
        <dbReference type="ChEBI" id="CHEBI:58210"/>
        <dbReference type="EC" id="2.7.7.2"/>
    </reaction>
</comment>
<dbReference type="InterPro" id="IPR023468">
    <property type="entry name" value="Riboflavin_kinase"/>
</dbReference>
<dbReference type="FunFam" id="3.40.50.620:FF:000021">
    <property type="entry name" value="Riboflavin biosynthesis protein"/>
    <property type="match status" value="1"/>
</dbReference>
<sequence length="276" mass="31016">MKIFSTLAEIREIFPNPVLTMGNFDGVHFGHQTIFRMVQARAHALQGTSMVITFDPHPQKILCPEQEFYLLNHLDEKIAIIREIGIDVVICMAFTRDFAEQAPEEFVRRVLVETLHIQEMYVGYNSRLGKGQQGSPASLQQWGEQYGFRVTIVPPIIRDGTVVSSTKIRQLIQQGQVAVAARLLNRPYALDGRVVAGTQRGSTLLGYPTANIEIVHELIPKHGVYICQVVWQDHAYPAVVSIGTNPTFSPARFTIEAHLLDFAGDLYGESIRTRFL</sequence>
<comment type="pathway">
    <text evidence="2">Cofactor biosynthesis; FMN biosynthesis; FMN from riboflavin (ATP route): step 1/1.</text>
</comment>
<evidence type="ECO:0000313" key="19">
    <source>
        <dbReference type="EMBL" id="MBD3325751.1"/>
    </source>
</evidence>
<gene>
    <name evidence="19" type="ORF">GF339_14285</name>
</gene>
<dbReference type="GO" id="GO:0008531">
    <property type="term" value="F:riboflavin kinase activity"/>
    <property type="evidence" value="ECO:0007669"/>
    <property type="project" value="UniProtKB-EC"/>
</dbReference>
<comment type="pathway">
    <text evidence="1">Cofactor biosynthesis; FAD biosynthesis; FAD from FMN: step 1/1.</text>
</comment>
<evidence type="ECO:0000256" key="16">
    <source>
        <dbReference type="ARBA" id="ARBA00047880"/>
    </source>
</evidence>
<evidence type="ECO:0000259" key="18">
    <source>
        <dbReference type="SMART" id="SM00904"/>
    </source>
</evidence>
<evidence type="ECO:0000256" key="17">
    <source>
        <dbReference type="ARBA" id="ARBA00049494"/>
    </source>
</evidence>
<dbReference type="PANTHER" id="PTHR22749:SF6">
    <property type="entry name" value="RIBOFLAVIN KINASE"/>
    <property type="match status" value="1"/>
</dbReference>
<dbReference type="InterPro" id="IPR002606">
    <property type="entry name" value="Riboflavin_kinase_bac"/>
</dbReference>
<organism evidence="19 20">
    <name type="scientific">candidate division KSB3 bacterium</name>
    <dbReference type="NCBI Taxonomy" id="2044937"/>
    <lineage>
        <taxon>Bacteria</taxon>
        <taxon>candidate division KSB3</taxon>
    </lineage>
</organism>
<dbReference type="NCBIfam" id="NF004162">
    <property type="entry name" value="PRK05627.1-5"/>
    <property type="match status" value="1"/>
</dbReference>
<evidence type="ECO:0000256" key="7">
    <source>
        <dbReference type="ARBA" id="ARBA00022630"/>
    </source>
</evidence>
<evidence type="ECO:0000256" key="10">
    <source>
        <dbReference type="ARBA" id="ARBA00022695"/>
    </source>
</evidence>
<dbReference type="AlphaFoldDB" id="A0A9D5JXY4"/>
<dbReference type="SUPFAM" id="SSF52374">
    <property type="entry name" value="Nucleotidylyl transferase"/>
    <property type="match status" value="1"/>
</dbReference>
<keyword evidence="7" id="KW-0285">Flavoprotein</keyword>
<dbReference type="GO" id="GO:0009231">
    <property type="term" value="P:riboflavin biosynthetic process"/>
    <property type="evidence" value="ECO:0007669"/>
    <property type="project" value="InterPro"/>
</dbReference>
<feature type="domain" description="Riboflavin kinase" evidence="18">
    <location>
        <begin position="183"/>
        <end position="276"/>
    </location>
</feature>
<dbReference type="InterPro" id="IPR015864">
    <property type="entry name" value="FAD_synthase"/>
</dbReference>
<keyword evidence="15" id="KW-0511">Multifunctional enzyme</keyword>
<evidence type="ECO:0000256" key="15">
    <source>
        <dbReference type="ARBA" id="ARBA00023268"/>
    </source>
</evidence>
<dbReference type="InterPro" id="IPR015865">
    <property type="entry name" value="Riboflavin_kinase_bac/euk"/>
</dbReference>
<evidence type="ECO:0000256" key="5">
    <source>
        <dbReference type="ARBA" id="ARBA00012393"/>
    </source>
</evidence>
<dbReference type="GO" id="GO:0009398">
    <property type="term" value="P:FMN biosynthetic process"/>
    <property type="evidence" value="ECO:0007669"/>
    <property type="project" value="TreeGrafter"/>
</dbReference>
<dbReference type="Gene3D" id="2.40.30.30">
    <property type="entry name" value="Riboflavin kinase-like"/>
    <property type="match status" value="1"/>
</dbReference>
<keyword evidence="9 19" id="KW-0808">Transferase</keyword>
<dbReference type="NCBIfam" id="TIGR00083">
    <property type="entry name" value="ribF"/>
    <property type="match status" value="1"/>
</dbReference>
<accession>A0A9D5JXY4</accession>
<dbReference type="PANTHER" id="PTHR22749">
    <property type="entry name" value="RIBOFLAVIN KINASE/FMN ADENYLYLTRANSFERASE"/>
    <property type="match status" value="1"/>
</dbReference>
<evidence type="ECO:0000256" key="12">
    <source>
        <dbReference type="ARBA" id="ARBA00022777"/>
    </source>
</evidence>
<dbReference type="GO" id="GO:0003919">
    <property type="term" value="F:FMN adenylyltransferase activity"/>
    <property type="evidence" value="ECO:0007669"/>
    <property type="project" value="UniProtKB-EC"/>
</dbReference>
<evidence type="ECO:0000256" key="1">
    <source>
        <dbReference type="ARBA" id="ARBA00004726"/>
    </source>
</evidence>
<dbReference type="SUPFAM" id="SSF82114">
    <property type="entry name" value="Riboflavin kinase-like"/>
    <property type="match status" value="1"/>
</dbReference>
<dbReference type="EMBL" id="WJJP01000463">
    <property type="protein sequence ID" value="MBD3325751.1"/>
    <property type="molecule type" value="Genomic_DNA"/>
</dbReference>